<organism evidence="2 3">
    <name type="scientific">Tanacetum coccineum</name>
    <dbReference type="NCBI Taxonomy" id="301880"/>
    <lineage>
        <taxon>Eukaryota</taxon>
        <taxon>Viridiplantae</taxon>
        <taxon>Streptophyta</taxon>
        <taxon>Embryophyta</taxon>
        <taxon>Tracheophyta</taxon>
        <taxon>Spermatophyta</taxon>
        <taxon>Magnoliopsida</taxon>
        <taxon>eudicotyledons</taxon>
        <taxon>Gunneridae</taxon>
        <taxon>Pentapetalae</taxon>
        <taxon>asterids</taxon>
        <taxon>campanulids</taxon>
        <taxon>Asterales</taxon>
        <taxon>Asteraceae</taxon>
        <taxon>Asteroideae</taxon>
        <taxon>Anthemideae</taxon>
        <taxon>Anthemidinae</taxon>
        <taxon>Tanacetum</taxon>
    </lineage>
</organism>
<comment type="caution">
    <text evidence="2">The sequence shown here is derived from an EMBL/GenBank/DDBJ whole genome shotgun (WGS) entry which is preliminary data.</text>
</comment>
<proteinExistence type="predicted"/>
<protein>
    <submittedName>
        <fullName evidence="2">Uncharacterized protein</fullName>
    </submittedName>
</protein>
<evidence type="ECO:0000313" key="2">
    <source>
        <dbReference type="EMBL" id="GJS53999.1"/>
    </source>
</evidence>
<dbReference type="EMBL" id="BQNB010008765">
    <property type="protein sequence ID" value="GJS53999.1"/>
    <property type="molecule type" value="Genomic_DNA"/>
</dbReference>
<feature type="region of interest" description="Disordered" evidence="1">
    <location>
        <begin position="235"/>
        <end position="257"/>
    </location>
</feature>
<evidence type="ECO:0000256" key="1">
    <source>
        <dbReference type="SAM" id="MobiDB-lite"/>
    </source>
</evidence>
<reference evidence="2" key="2">
    <citation type="submission" date="2022-01" db="EMBL/GenBank/DDBJ databases">
        <authorList>
            <person name="Yamashiro T."/>
            <person name="Shiraishi A."/>
            <person name="Satake H."/>
            <person name="Nakayama K."/>
        </authorList>
    </citation>
    <scope>NUCLEOTIDE SEQUENCE</scope>
</reference>
<reference evidence="2" key="1">
    <citation type="journal article" date="2022" name="Int. J. Mol. Sci.">
        <title>Draft Genome of Tanacetum Coccineum: Genomic Comparison of Closely Related Tanacetum-Family Plants.</title>
        <authorList>
            <person name="Yamashiro T."/>
            <person name="Shiraishi A."/>
            <person name="Nakayama K."/>
            <person name="Satake H."/>
        </authorList>
    </citation>
    <scope>NUCLEOTIDE SEQUENCE</scope>
</reference>
<gene>
    <name evidence="2" type="ORF">Tco_0627361</name>
</gene>
<keyword evidence="3" id="KW-1185">Reference proteome</keyword>
<name>A0ABQ4WMA5_9ASTR</name>
<feature type="compositionally biased region" description="Polar residues" evidence="1">
    <location>
        <begin position="77"/>
        <end position="108"/>
    </location>
</feature>
<sequence>MADSWKAMDLNRFVVKDDMINYVLHKYVSNWQVHDAIADDIFDDLLKREWEKQKRVKYDNRKVIIIESDTSYDYFTSQTTSDEGSDHSPFQATSDESSDHNPFQVTYDESSDDTLKSSSEDTCSSDCTWEQKKLLKNQGLDLPKRKKALKINKGQDEARTIYKGRRGSSFRNAAITKPKKTKSRSKHLAPTTLRTGSTCTTVVVQTKRPPPVTNSILGLAAVTTWQQILNKEFGKKRSKENVGGSSNLRMKGKRKML</sequence>
<evidence type="ECO:0000313" key="3">
    <source>
        <dbReference type="Proteomes" id="UP001151760"/>
    </source>
</evidence>
<dbReference type="Proteomes" id="UP001151760">
    <property type="component" value="Unassembled WGS sequence"/>
</dbReference>
<accession>A0ABQ4WMA5</accession>
<feature type="region of interest" description="Disordered" evidence="1">
    <location>
        <begin position="77"/>
        <end position="124"/>
    </location>
</feature>